<dbReference type="Gene3D" id="3.30.420.10">
    <property type="entry name" value="Ribonuclease H-like superfamily/Ribonuclease H"/>
    <property type="match status" value="1"/>
</dbReference>
<accession>A0A7N2L1L9</accession>
<dbReference type="PANTHER" id="PTHR47074:SF48">
    <property type="entry name" value="POLYNUCLEOTIDYL TRANSFERASE, RIBONUCLEASE H-LIKE SUPERFAMILY PROTEIN"/>
    <property type="match status" value="1"/>
</dbReference>
<dbReference type="Pfam" id="PF13456">
    <property type="entry name" value="RVT_3"/>
    <property type="match status" value="1"/>
</dbReference>
<dbReference type="GO" id="GO:0003676">
    <property type="term" value="F:nucleic acid binding"/>
    <property type="evidence" value="ECO:0007669"/>
    <property type="project" value="InterPro"/>
</dbReference>
<dbReference type="InterPro" id="IPR052929">
    <property type="entry name" value="RNase_H-like_EbsB-rel"/>
</dbReference>
<organism evidence="2 3">
    <name type="scientific">Quercus lobata</name>
    <name type="common">Valley oak</name>
    <dbReference type="NCBI Taxonomy" id="97700"/>
    <lineage>
        <taxon>Eukaryota</taxon>
        <taxon>Viridiplantae</taxon>
        <taxon>Streptophyta</taxon>
        <taxon>Embryophyta</taxon>
        <taxon>Tracheophyta</taxon>
        <taxon>Spermatophyta</taxon>
        <taxon>Magnoliopsida</taxon>
        <taxon>eudicotyledons</taxon>
        <taxon>Gunneridae</taxon>
        <taxon>Pentapetalae</taxon>
        <taxon>rosids</taxon>
        <taxon>fabids</taxon>
        <taxon>Fagales</taxon>
        <taxon>Fagaceae</taxon>
        <taxon>Quercus</taxon>
    </lineage>
</organism>
<evidence type="ECO:0000313" key="3">
    <source>
        <dbReference type="Proteomes" id="UP000594261"/>
    </source>
</evidence>
<dbReference type="Gramene" id="QL02p087824:mrna">
    <property type="protein sequence ID" value="QL02p087824:mrna:CDS:2"/>
    <property type="gene ID" value="QL02p087824"/>
</dbReference>
<reference evidence="3" key="1">
    <citation type="journal article" date="2016" name="G3 (Bethesda)">
        <title>First Draft Assembly and Annotation of the Genome of a California Endemic Oak Quercus lobata Nee (Fagaceae).</title>
        <authorList>
            <person name="Sork V.L."/>
            <person name="Fitz-Gibbon S.T."/>
            <person name="Puiu D."/>
            <person name="Crepeau M."/>
            <person name="Gugger P.F."/>
            <person name="Sherman R."/>
            <person name="Stevens K."/>
            <person name="Langley C.H."/>
            <person name="Pellegrini M."/>
            <person name="Salzberg S.L."/>
        </authorList>
    </citation>
    <scope>NUCLEOTIDE SEQUENCE [LARGE SCALE GENOMIC DNA]</scope>
    <source>
        <strain evidence="3">cv. SW786</strain>
    </source>
</reference>
<dbReference type="EnsemblPlants" id="QL02p087824:mrna">
    <property type="protein sequence ID" value="QL02p087824:mrna:CDS:2"/>
    <property type="gene ID" value="QL02p087824"/>
</dbReference>
<dbReference type="SUPFAM" id="SSF53098">
    <property type="entry name" value="Ribonuclease H-like"/>
    <property type="match status" value="1"/>
</dbReference>
<dbReference type="GO" id="GO:0004523">
    <property type="term" value="F:RNA-DNA hybrid ribonuclease activity"/>
    <property type="evidence" value="ECO:0007669"/>
    <property type="project" value="InterPro"/>
</dbReference>
<dbReference type="OMA" id="GHERHEA"/>
<reference evidence="2" key="2">
    <citation type="submission" date="2021-01" db="UniProtKB">
        <authorList>
            <consortium name="EnsemblPlants"/>
        </authorList>
    </citation>
    <scope>IDENTIFICATION</scope>
</reference>
<dbReference type="AlphaFoldDB" id="A0A7N2L1L9"/>
<dbReference type="InParanoid" id="A0A7N2L1L9"/>
<dbReference type="InterPro" id="IPR044730">
    <property type="entry name" value="RNase_H-like_dom_plant"/>
</dbReference>
<dbReference type="PANTHER" id="PTHR47074">
    <property type="entry name" value="BNAC02G40300D PROTEIN"/>
    <property type="match status" value="1"/>
</dbReference>
<dbReference type="InterPro" id="IPR036397">
    <property type="entry name" value="RNaseH_sf"/>
</dbReference>
<sequence>MGNDLVELIITAAWCMWYNRNKTRLGSTRQTYHEIIHKARSILDDFQLAHPAQPLFKEQADPRWIPLSHPWYKVNIDAAIFSDLHTIGIGVIICDHEGSVIAALSKHLPLPLGPLEAEAKVADEAVSFAWDVRVREVIFETNSKVVSNALRGTITPQVSVMDIIGGTLHRLQAFRRTQFQHVNQEANQVAHTLARHAKGISEFVTWIEESPPFLEPLVFREAM</sequence>
<feature type="domain" description="RNase H type-1" evidence="1">
    <location>
        <begin position="77"/>
        <end position="197"/>
    </location>
</feature>
<evidence type="ECO:0000259" key="1">
    <source>
        <dbReference type="Pfam" id="PF13456"/>
    </source>
</evidence>
<protein>
    <recommendedName>
        <fullName evidence="1">RNase H type-1 domain-containing protein</fullName>
    </recommendedName>
</protein>
<dbReference type="InterPro" id="IPR002156">
    <property type="entry name" value="RNaseH_domain"/>
</dbReference>
<dbReference type="Proteomes" id="UP000594261">
    <property type="component" value="Chromosome 2"/>
</dbReference>
<evidence type="ECO:0000313" key="2">
    <source>
        <dbReference type="EnsemblPlants" id="QL02p087824:mrna:CDS:2"/>
    </source>
</evidence>
<name>A0A7N2L1L9_QUELO</name>
<dbReference type="CDD" id="cd06222">
    <property type="entry name" value="RNase_H_like"/>
    <property type="match status" value="1"/>
</dbReference>
<dbReference type="InterPro" id="IPR012337">
    <property type="entry name" value="RNaseH-like_sf"/>
</dbReference>
<proteinExistence type="predicted"/>
<keyword evidence="3" id="KW-1185">Reference proteome</keyword>